<gene>
    <name evidence="1" type="ORF">DRJ04_02940</name>
</gene>
<accession>A0A662DJS2</accession>
<protein>
    <submittedName>
        <fullName evidence="1">Uncharacterized protein</fullName>
    </submittedName>
</protein>
<dbReference type="Proteomes" id="UP000280417">
    <property type="component" value="Unassembled WGS sequence"/>
</dbReference>
<reference evidence="1 2" key="1">
    <citation type="submission" date="2018-06" db="EMBL/GenBank/DDBJ databases">
        <title>Extensive metabolic versatility and redundancy in microbially diverse, dynamic hydrothermal sediments.</title>
        <authorList>
            <person name="Dombrowski N."/>
            <person name="Teske A."/>
            <person name="Baker B.J."/>
        </authorList>
    </citation>
    <scope>NUCLEOTIDE SEQUENCE [LARGE SCALE GENOMIC DNA]</scope>
    <source>
        <strain evidence="1">B3_G15</strain>
    </source>
</reference>
<organism evidence="1 2">
    <name type="scientific">Aerophobetes bacterium</name>
    <dbReference type="NCBI Taxonomy" id="2030807"/>
    <lineage>
        <taxon>Bacteria</taxon>
        <taxon>Candidatus Aerophobota</taxon>
    </lineage>
</organism>
<dbReference type="AlphaFoldDB" id="A0A662DJS2"/>
<proteinExistence type="predicted"/>
<sequence length="87" mass="10039">MNLESSYKTMFFSARTDPLIKQFQRKLHQFGGNHPSPNILYPAPTSYITALFLYVNQSGPVSRKFSLMDFRNGNVTMNRFRGKNSET</sequence>
<name>A0A662DJS2_UNCAE</name>
<evidence type="ECO:0000313" key="2">
    <source>
        <dbReference type="Proteomes" id="UP000280417"/>
    </source>
</evidence>
<dbReference type="EMBL" id="QMQA01000058">
    <property type="protein sequence ID" value="RLE14146.1"/>
    <property type="molecule type" value="Genomic_DNA"/>
</dbReference>
<evidence type="ECO:0000313" key="1">
    <source>
        <dbReference type="EMBL" id="RLE14146.1"/>
    </source>
</evidence>
<comment type="caution">
    <text evidence="1">The sequence shown here is derived from an EMBL/GenBank/DDBJ whole genome shotgun (WGS) entry which is preliminary data.</text>
</comment>